<dbReference type="PANTHER" id="PTHR11941">
    <property type="entry name" value="ENOYL-COA HYDRATASE-RELATED"/>
    <property type="match status" value="1"/>
</dbReference>
<dbReference type="InterPro" id="IPR014748">
    <property type="entry name" value="Enoyl-CoA_hydra_C"/>
</dbReference>
<dbReference type="FunFam" id="1.10.12.10:FF:000001">
    <property type="entry name" value="Probable enoyl-CoA hydratase, mitochondrial"/>
    <property type="match status" value="1"/>
</dbReference>
<dbReference type="GO" id="GO:0016836">
    <property type="term" value="F:hydro-lyase activity"/>
    <property type="evidence" value="ECO:0007669"/>
    <property type="project" value="UniProtKB-ARBA"/>
</dbReference>
<sequence length="261" mass="28697">MGDFDYIELKKTDRVAHLIMNHPPANTLNLSVENEMSRALHLLEDDGNIQVVVIGSANSKMFSAGADISLLKQFNHEEMDIFCRKMKNLILSFRKSNKVFIASIEGHCLGGGLELALGCDLRVAKDTKFQIGFPEVNLGLFPGGGGIPLAGDLIGMQRTFRMAALGETLTAADALQCGLIDYLFPPEAYAKKLDELACTIAQKPTVAIASIKRLIYSTLRMNMAEAFEYESDIMKQLLGTDDFREGIAAFKEKRAPVFSGR</sequence>
<gene>
    <name evidence="4" type="ORF">CBW46_008525</name>
</gene>
<dbReference type="Gene3D" id="1.10.12.10">
    <property type="entry name" value="Lyase 2-enoyl-coa Hydratase, Chain A, domain 2"/>
    <property type="match status" value="1"/>
</dbReference>
<dbReference type="AlphaFoldDB" id="A0A2W1P0X4"/>
<proteinExistence type="inferred from homology"/>
<keyword evidence="5" id="KW-1185">Reference proteome</keyword>
<protein>
    <submittedName>
        <fullName evidence="4">Enoyl-CoA hydratase/isomerase family protein</fullName>
    </submittedName>
</protein>
<organism evidence="4 5">
    <name type="scientific">Paenibacillus xerothermodurans</name>
    <dbReference type="NCBI Taxonomy" id="1977292"/>
    <lineage>
        <taxon>Bacteria</taxon>
        <taxon>Bacillati</taxon>
        <taxon>Bacillota</taxon>
        <taxon>Bacilli</taxon>
        <taxon>Bacillales</taxon>
        <taxon>Paenibacillaceae</taxon>
        <taxon>Paenibacillus</taxon>
    </lineage>
</organism>
<name>A0A2W1P0X4_PAEXE</name>
<comment type="caution">
    <text evidence="4">The sequence shown here is derived from an EMBL/GenBank/DDBJ whole genome shotgun (WGS) entry which is preliminary data.</text>
</comment>
<evidence type="ECO:0000256" key="1">
    <source>
        <dbReference type="ARBA" id="ARBA00005254"/>
    </source>
</evidence>
<dbReference type="CDD" id="cd06558">
    <property type="entry name" value="crotonase-like"/>
    <property type="match status" value="1"/>
</dbReference>
<dbReference type="PROSITE" id="PS00166">
    <property type="entry name" value="ENOYL_COA_HYDRATASE"/>
    <property type="match status" value="1"/>
</dbReference>
<dbReference type="EMBL" id="NHRJ02000003">
    <property type="protein sequence ID" value="PZE21392.1"/>
    <property type="molecule type" value="Genomic_DNA"/>
</dbReference>
<dbReference type="GO" id="GO:0016853">
    <property type="term" value="F:isomerase activity"/>
    <property type="evidence" value="ECO:0007669"/>
    <property type="project" value="UniProtKB-KW"/>
</dbReference>
<dbReference type="Gene3D" id="3.90.226.10">
    <property type="entry name" value="2-enoyl-CoA Hydratase, Chain A, domain 1"/>
    <property type="match status" value="1"/>
</dbReference>
<accession>A0A2W1P0X4</accession>
<dbReference type="OrthoDB" id="254175at2"/>
<evidence type="ECO:0000256" key="3">
    <source>
        <dbReference type="RuleBase" id="RU003707"/>
    </source>
</evidence>
<dbReference type="GO" id="GO:0006635">
    <property type="term" value="P:fatty acid beta-oxidation"/>
    <property type="evidence" value="ECO:0007669"/>
    <property type="project" value="TreeGrafter"/>
</dbReference>
<evidence type="ECO:0000313" key="4">
    <source>
        <dbReference type="EMBL" id="PZE21392.1"/>
    </source>
</evidence>
<dbReference type="InterPro" id="IPR001753">
    <property type="entry name" value="Enoyl-CoA_hydra/iso"/>
</dbReference>
<dbReference type="InterPro" id="IPR029045">
    <property type="entry name" value="ClpP/crotonase-like_dom_sf"/>
</dbReference>
<dbReference type="Proteomes" id="UP000214746">
    <property type="component" value="Unassembled WGS sequence"/>
</dbReference>
<evidence type="ECO:0000256" key="2">
    <source>
        <dbReference type="ARBA" id="ARBA00023239"/>
    </source>
</evidence>
<dbReference type="RefSeq" id="WP_089199588.1">
    <property type="nucleotide sequence ID" value="NZ_NHRJ02000003.1"/>
</dbReference>
<dbReference type="InterPro" id="IPR018376">
    <property type="entry name" value="Enoyl-CoA_hyd/isom_CS"/>
</dbReference>
<keyword evidence="2" id="KW-0456">Lyase</keyword>
<dbReference type="SUPFAM" id="SSF52096">
    <property type="entry name" value="ClpP/crotonase"/>
    <property type="match status" value="1"/>
</dbReference>
<dbReference type="PANTHER" id="PTHR11941:SF54">
    <property type="entry name" value="ENOYL-COA HYDRATASE, MITOCHONDRIAL"/>
    <property type="match status" value="1"/>
</dbReference>
<dbReference type="Pfam" id="PF00378">
    <property type="entry name" value="ECH_1"/>
    <property type="match status" value="1"/>
</dbReference>
<comment type="similarity">
    <text evidence="1 3">Belongs to the enoyl-CoA hydratase/isomerase family.</text>
</comment>
<evidence type="ECO:0000313" key="5">
    <source>
        <dbReference type="Proteomes" id="UP000214746"/>
    </source>
</evidence>
<reference evidence="4" key="1">
    <citation type="submission" date="2018-06" db="EMBL/GenBank/DDBJ databases">
        <title>Paenibacillus xerothermodurans sp. nov. an extremely dry heat resistant spore forming bacterium isolated from the soil of Cape Canaveral, Florida.</title>
        <authorList>
            <person name="Seuylemezian A."/>
            <person name="Kaur N."/>
            <person name="Patil P."/>
            <person name="Patil P."/>
            <person name="Mayilraj S."/>
            <person name="Vaishampayan P."/>
        </authorList>
    </citation>
    <scope>NUCLEOTIDE SEQUENCE [LARGE SCALE GENOMIC DNA]</scope>
    <source>
        <strain evidence="4">ATCC 27380</strain>
    </source>
</reference>